<gene>
    <name evidence="1" type="ORF">GCM10011389_07200</name>
</gene>
<evidence type="ECO:0000313" key="1">
    <source>
        <dbReference type="EMBL" id="GGD02311.1"/>
    </source>
</evidence>
<proteinExistence type="predicted"/>
<protein>
    <submittedName>
        <fullName evidence="1">Uncharacterized protein</fullName>
    </submittedName>
</protein>
<dbReference type="EMBL" id="BMIN01000002">
    <property type="protein sequence ID" value="GGD02311.1"/>
    <property type="molecule type" value="Genomic_DNA"/>
</dbReference>
<organism evidence="1 2">
    <name type="scientific">Pontibacillus salipaludis</name>
    <dbReference type="NCBI Taxonomy" id="1697394"/>
    <lineage>
        <taxon>Bacteria</taxon>
        <taxon>Bacillati</taxon>
        <taxon>Bacillota</taxon>
        <taxon>Bacilli</taxon>
        <taxon>Bacillales</taxon>
        <taxon>Bacillaceae</taxon>
        <taxon>Pontibacillus</taxon>
    </lineage>
</organism>
<accession>A0ABQ1PSD5</accession>
<reference evidence="2" key="1">
    <citation type="journal article" date="2019" name="Int. J. Syst. Evol. Microbiol.">
        <title>The Global Catalogue of Microorganisms (GCM) 10K type strain sequencing project: providing services to taxonomists for standard genome sequencing and annotation.</title>
        <authorList>
            <consortium name="The Broad Institute Genomics Platform"/>
            <consortium name="The Broad Institute Genome Sequencing Center for Infectious Disease"/>
            <person name="Wu L."/>
            <person name="Ma J."/>
        </authorList>
    </citation>
    <scope>NUCLEOTIDE SEQUENCE [LARGE SCALE GENOMIC DNA]</scope>
    <source>
        <strain evidence="2">CGMCC 1.15353</strain>
    </source>
</reference>
<evidence type="ECO:0000313" key="2">
    <source>
        <dbReference type="Proteomes" id="UP000642571"/>
    </source>
</evidence>
<dbReference type="Proteomes" id="UP000642571">
    <property type="component" value="Unassembled WGS sequence"/>
</dbReference>
<keyword evidence="2" id="KW-1185">Reference proteome</keyword>
<name>A0ABQ1PSD5_9BACI</name>
<comment type="caution">
    <text evidence="1">The sequence shown here is derived from an EMBL/GenBank/DDBJ whole genome shotgun (WGS) entry which is preliminary data.</text>
</comment>
<sequence length="247" mass="29573">MTYGHSKFLESTNSEDPFYVINLNIKNEYARYHYNAMIIMQNDALINMPQSLKEVIQQIDWKFKRLDVAFDINSDYDNHVFLRPHGNTKTFSRETWSGYYLGGNYSKVKVAVYDRNAKEQSRGKDITHSHSTRFEFRFRPKLSEQTSIHDFNTDFIFDSLTKFNFVEDVTKLDTSKWNKNRLYGLRKNVSNKRKYKSKWKRLDKKDQDELKRLTEVYRIPFESHFELNKANLFKWTNNSHKASNEAV</sequence>